<evidence type="ECO:0000259" key="1">
    <source>
        <dbReference type="Pfam" id="PF01844"/>
    </source>
</evidence>
<dbReference type="Proteomes" id="UP000319349">
    <property type="component" value="Chromosome"/>
</dbReference>
<dbReference type="InterPro" id="IPR003615">
    <property type="entry name" value="HNH_nuc"/>
</dbReference>
<dbReference type="GO" id="GO:0008270">
    <property type="term" value="F:zinc ion binding"/>
    <property type="evidence" value="ECO:0007669"/>
    <property type="project" value="InterPro"/>
</dbReference>
<dbReference type="Gene3D" id="1.10.30.50">
    <property type="match status" value="1"/>
</dbReference>
<sequence>MSNRRLKTLRAYAFHAQAGRCFYCGLPMWLSSPDELGLRPRSSRAYQCTAEHLQARQDGGKDVADNVVAAHTRCNQGRHKRPGPTPSPDAFRALVQRRIEGGKWWSSLPPGIAADA</sequence>
<gene>
    <name evidence="2" type="ORF">E4A48_11485</name>
</gene>
<dbReference type="Pfam" id="PF01844">
    <property type="entry name" value="HNH"/>
    <property type="match status" value="1"/>
</dbReference>
<reference evidence="2 3" key="1">
    <citation type="submission" date="2019-03" db="EMBL/GenBank/DDBJ databases">
        <title>Tal1 in Xanthomonas translucens pv. cerealis Contributes to Virulence in Bacterial Leaf Streak of Wheat.</title>
        <authorList>
            <person name="Shah S.M.A."/>
            <person name="Haq F."/>
            <person name="Ma W."/>
            <person name="Xu X."/>
            <person name="Wang S."/>
            <person name="Xu Z."/>
            <person name="Zou L."/>
            <person name="Zhu B."/>
            <person name="Chen G."/>
        </authorList>
    </citation>
    <scope>NUCLEOTIDE SEQUENCE [LARGE SCALE GENOMIC DNA]</scope>
    <source>
        <strain evidence="2 3">01</strain>
    </source>
</reference>
<dbReference type="EMBL" id="CP038228">
    <property type="protein sequence ID" value="QDI04233.1"/>
    <property type="molecule type" value="Genomic_DNA"/>
</dbReference>
<dbReference type="InterPro" id="IPR002711">
    <property type="entry name" value="HNH"/>
</dbReference>
<dbReference type="GO" id="GO:0003676">
    <property type="term" value="F:nucleic acid binding"/>
    <property type="evidence" value="ECO:0007669"/>
    <property type="project" value="InterPro"/>
</dbReference>
<dbReference type="RefSeq" id="WP_142742438.1">
    <property type="nucleotide sequence ID" value="NZ_CP038228.1"/>
</dbReference>
<feature type="domain" description="HNH" evidence="1">
    <location>
        <begin position="39"/>
        <end position="81"/>
    </location>
</feature>
<dbReference type="GO" id="GO:0004519">
    <property type="term" value="F:endonuclease activity"/>
    <property type="evidence" value="ECO:0007669"/>
    <property type="project" value="InterPro"/>
</dbReference>
<name>A0A514EEM3_9XANT</name>
<evidence type="ECO:0000313" key="2">
    <source>
        <dbReference type="EMBL" id="QDI04233.1"/>
    </source>
</evidence>
<dbReference type="AlphaFoldDB" id="A0A514EEM3"/>
<keyword evidence="3" id="KW-1185">Reference proteome</keyword>
<protein>
    <recommendedName>
        <fullName evidence="1">HNH domain-containing protein</fullName>
    </recommendedName>
</protein>
<proteinExistence type="predicted"/>
<evidence type="ECO:0000313" key="3">
    <source>
        <dbReference type="Proteomes" id="UP000319349"/>
    </source>
</evidence>
<organism evidence="2 3">
    <name type="scientific">Xanthomonas cerealis pv. cerealis</name>
    <dbReference type="NCBI Taxonomy" id="152263"/>
    <lineage>
        <taxon>Bacteria</taxon>
        <taxon>Pseudomonadati</taxon>
        <taxon>Pseudomonadota</taxon>
        <taxon>Gammaproteobacteria</taxon>
        <taxon>Lysobacterales</taxon>
        <taxon>Lysobacteraceae</taxon>
        <taxon>Xanthomonas</taxon>
        <taxon>Xanthomonas translucens group</taxon>
        <taxon>Xanthomonas cerealis</taxon>
    </lineage>
</organism>
<dbReference type="CDD" id="cd00085">
    <property type="entry name" value="HNHc"/>
    <property type="match status" value="1"/>
</dbReference>
<accession>A0A514EEM3</accession>